<dbReference type="RefSeq" id="WP_345697022.1">
    <property type="nucleotide sequence ID" value="NZ_BAABIS010000001.1"/>
</dbReference>
<dbReference type="EMBL" id="BAABIS010000001">
    <property type="protein sequence ID" value="GAA4848401.1"/>
    <property type="molecule type" value="Genomic_DNA"/>
</dbReference>
<dbReference type="Proteomes" id="UP001501752">
    <property type="component" value="Unassembled WGS sequence"/>
</dbReference>
<comment type="caution">
    <text evidence="1">The sequence shown here is derived from an EMBL/GenBank/DDBJ whole genome shotgun (WGS) entry which is preliminary data.</text>
</comment>
<evidence type="ECO:0000313" key="2">
    <source>
        <dbReference type="Proteomes" id="UP001501752"/>
    </source>
</evidence>
<accession>A0ABP9DL95</accession>
<gene>
    <name evidence="1" type="ORF">GCM10023235_26530</name>
</gene>
<organism evidence="1 2">
    <name type="scientific">Kitasatospora terrestris</name>
    <dbReference type="NCBI Taxonomy" id="258051"/>
    <lineage>
        <taxon>Bacteria</taxon>
        <taxon>Bacillati</taxon>
        <taxon>Actinomycetota</taxon>
        <taxon>Actinomycetes</taxon>
        <taxon>Kitasatosporales</taxon>
        <taxon>Streptomycetaceae</taxon>
        <taxon>Kitasatospora</taxon>
    </lineage>
</organism>
<protein>
    <recommendedName>
        <fullName evidence="3">Transcriptional regulator</fullName>
    </recommendedName>
</protein>
<proteinExistence type="predicted"/>
<evidence type="ECO:0000313" key="1">
    <source>
        <dbReference type="EMBL" id="GAA4848401.1"/>
    </source>
</evidence>
<evidence type="ECO:0008006" key="3">
    <source>
        <dbReference type="Google" id="ProtNLM"/>
    </source>
</evidence>
<sequence>MSTPTTVGPVTVRDVLFDGRQVDPVSAIEDSLHRQGAVPALVGGAGRLTGAGGRAVEHEVAAVLDRLLALDLLDLAAGGWARHSALRAAARRTRDAPGSEEVVTMARHRISSSHRPGVELLVDGVPVGVLELALEVSFEVEALVAVVRRARLMSARTARCTVAGSLAAHGHVLAERRLHYDLPGAVRLRHGVRLLRS</sequence>
<name>A0ABP9DL95_9ACTN</name>
<reference evidence="2" key="1">
    <citation type="journal article" date="2019" name="Int. J. Syst. Evol. Microbiol.">
        <title>The Global Catalogue of Microorganisms (GCM) 10K type strain sequencing project: providing services to taxonomists for standard genome sequencing and annotation.</title>
        <authorList>
            <consortium name="The Broad Institute Genomics Platform"/>
            <consortium name="The Broad Institute Genome Sequencing Center for Infectious Disease"/>
            <person name="Wu L."/>
            <person name="Ma J."/>
        </authorList>
    </citation>
    <scope>NUCLEOTIDE SEQUENCE [LARGE SCALE GENOMIC DNA]</scope>
    <source>
        <strain evidence="2">JCM 13006</strain>
    </source>
</reference>
<keyword evidence="2" id="KW-1185">Reference proteome</keyword>